<dbReference type="AlphaFoldDB" id="A0A934QS15"/>
<protein>
    <submittedName>
        <fullName evidence="1">Uncharacterized protein</fullName>
    </submittedName>
</protein>
<comment type="caution">
    <text evidence="1">The sequence shown here is derived from an EMBL/GenBank/DDBJ whole genome shotgun (WGS) entry which is preliminary data.</text>
</comment>
<name>A0A934QS15_9PSEU</name>
<evidence type="ECO:0000313" key="1">
    <source>
        <dbReference type="EMBL" id="MBK1785133.1"/>
    </source>
</evidence>
<dbReference type="EMBL" id="JAENJH010000002">
    <property type="protein sequence ID" value="MBK1785133.1"/>
    <property type="molecule type" value="Genomic_DNA"/>
</dbReference>
<evidence type="ECO:0000313" key="2">
    <source>
        <dbReference type="Proteomes" id="UP000635245"/>
    </source>
</evidence>
<keyword evidence="2" id="KW-1185">Reference proteome</keyword>
<organism evidence="1 2">
    <name type="scientific">Prauserella cavernicola</name>
    <dbReference type="NCBI Taxonomy" id="2800127"/>
    <lineage>
        <taxon>Bacteria</taxon>
        <taxon>Bacillati</taxon>
        <taxon>Actinomycetota</taxon>
        <taxon>Actinomycetes</taxon>
        <taxon>Pseudonocardiales</taxon>
        <taxon>Pseudonocardiaceae</taxon>
        <taxon>Prauserella</taxon>
    </lineage>
</organism>
<sequence length="124" mass="13242">MSLVREAAERLEAALATVGDLRVTRDLGSNVDPPAAIIGPPRLDWDGYLPLGELAQPTSATCVVYVAVANDDRSLERLWEFVPRVAAALSEVQDAVTTSALPGMFPVGNADLPCYEITVEMSLT</sequence>
<accession>A0A934QS15</accession>
<reference evidence="1" key="1">
    <citation type="submission" date="2020-12" db="EMBL/GenBank/DDBJ databases">
        <title>Prauserella sp. ASG 168, a novel actinomycete isolated from cave rock.</title>
        <authorList>
            <person name="Suriyachadkun C."/>
        </authorList>
    </citation>
    <scope>NUCLEOTIDE SEQUENCE</scope>
    <source>
        <strain evidence="1">ASG 168</strain>
    </source>
</reference>
<proteinExistence type="predicted"/>
<gene>
    <name evidence="1" type="ORF">JHE00_12430</name>
</gene>
<dbReference type="Proteomes" id="UP000635245">
    <property type="component" value="Unassembled WGS sequence"/>
</dbReference>
<dbReference type="RefSeq" id="WP_200318029.1">
    <property type="nucleotide sequence ID" value="NZ_JAENJH010000002.1"/>
</dbReference>